<keyword evidence="2" id="KW-1185">Reference proteome</keyword>
<sequence length="74" mass="8748">MRLFLLSVNLPLNFNLVIKRIRFSERGDGENPSSDCFLSPYLIYCGELLVCQNYSDPQNFDRALQWQEFFYSSK</sequence>
<evidence type="ECO:0000313" key="2">
    <source>
        <dbReference type="Proteomes" id="UP000217895"/>
    </source>
</evidence>
<dbReference type="Proteomes" id="UP000217895">
    <property type="component" value="Chromosome"/>
</dbReference>
<accession>A0A1Z4JQU1</accession>
<gene>
    <name evidence="1" type="ORF">NIES2135_59500</name>
</gene>
<organism evidence="1 2">
    <name type="scientific">Leptolyngbya boryana NIES-2135</name>
    <dbReference type="NCBI Taxonomy" id="1973484"/>
    <lineage>
        <taxon>Bacteria</taxon>
        <taxon>Bacillati</taxon>
        <taxon>Cyanobacteriota</taxon>
        <taxon>Cyanophyceae</taxon>
        <taxon>Leptolyngbyales</taxon>
        <taxon>Leptolyngbyaceae</taxon>
        <taxon>Leptolyngbya group</taxon>
        <taxon>Leptolyngbya</taxon>
    </lineage>
</organism>
<protein>
    <submittedName>
        <fullName evidence="1">Uncharacterized protein</fullName>
    </submittedName>
</protein>
<proteinExistence type="predicted"/>
<name>A0A1Z4JQU1_LEPBY</name>
<dbReference type="EMBL" id="AP018203">
    <property type="protein sequence ID" value="BAY59074.1"/>
    <property type="molecule type" value="Genomic_DNA"/>
</dbReference>
<dbReference type="AlphaFoldDB" id="A0A1Z4JQU1"/>
<evidence type="ECO:0000313" key="1">
    <source>
        <dbReference type="EMBL" id="BAY59074.1"/>
    </source>
</evidence>
<reference evidence="1 2" key="1">
    <citation type="submission" date="2017-06" db="EMBL/GenBank/DDBJ databases">
        <title>Genome sequencing of cyanobaciteial culture collection at National Institute for Environmental Studies (NIES).</title>
        <authorList>
            <person name="Hirose Y."/>
            <person name="Shimura Y."/>
            <person name="Fujisawa T."/>
            <person name="Nakamura Y."/>
            <person name="Kawachi M."/>
        </authorList>
    </citation>
    <scope>NUCLEOTIDE SEQUENCE [LARGE SCALE GENOMIC DNA]</scope>
    <source>
        <strain evidence="1 2">NIES-2135</strain>
    </source>
</reference>